<proteinExistence type="predicted"/>
<sequence length="295" mass="34481">MSVTLPYFRDASLLPGPLPTDEEIEAATTTLPSIRDPKYGRIVLIRNKFVVKYGRTLIHVENEGYALLFIEKHLSIPAPRLYAMYRKEPWLYIIMEYMSGENLDILWPALSSPDKQSILSQLRNIFNKMRSLPPRNFFGNVSGGPIEHQYFWTLDKDPAIVGPFKTENDLNLALAKHSRQNWEENARYPWLADFYERNLHRALKDHESVFTHADLQRKNILVEKRIDTVSGKEHYVVSALVDWQTAGWYPSYWEYAGTFCCLQWVDDWPESLEKILDPCPLEAAMLRFVHQDLEF</sequence>
<evidence type="ECO:0000313" key="1">
    <source>
        <dbReference type="EMBL" id="KAI2381774.1"/>
    </source>
</evidence>
<name>A0ACB8UMI9_9EURO</name>
<organism evidence="1">
    <name type="scientific">Ophidiomyces ophidiicola</name>
    <dbReference type="NCBI Taxonomy" id="1387563"/>
    <lineage>
        <taxon>Eukaryota</taxon>
        <taxon>Fungi</taxon>
        <taxon>Dikarya</taxon>
        <taxon>Ascomycota</taxon>
        <taxon>Pezizomycotina</taxon>
        <taxon>Eurotiomycetes</taxon>
        <taxon>Eurotiomycetidae</taxon>
        <taxon>Onygenales</taxon>
        <taxon>Onygenaceae</taxon>
        <taxon>Ophidiomyces</taxon>
    </lineage>
</organism>
<accession>A0ACB8UMI9</accession>
<reference evidence="1" key="1">
    <citation type="journal article" date="2022" name="bioRxiv">
        <title>Population genetic analysis of Ophidiomyces ophidiicola, the causative agent of snake fungal disease, indicates recent introductions to the USA.</title>
        <authorList>
            <person name="Ladner J.T."/>
            <person name="Palmer J.M."/>
            <person name="Ettinger C.L."/>
            <person name="Stajich J.E."/>
            <person name="Farrell T.M."/>
            <person name="Glorioso B.M."/>
            <person name="Lawson B."/>
            <person name="Price S.J."/>
            <person name="Stengle A.G."/>
            <person name="Grear D.A."/>
            <person name="Lorch J.M."/>
        </authorList>
    </citation>
    <scope>NUCLEOTIDE SEQUENCE</scope>
    <source>
        <strain evidence="1">NWHC 24266-5</strain>
    </source>
</reference>
<gene>
    <name evidence="1" type="ORF">LOY88_006596</name>
</gene>
<protein>
    <submittedName>
        <fullName evidence="1">Uncharacterized protein</fullName>
    </submittedName>
</protein>
<dbReference type="EMBL" id="JALBCA010000176">
    <property type="protein sequence ID" value="KAI2381774.1"/>
    <property type="molecule type" value="Genomic_DNA"/>
</dbReference>
<comment type="caution">
    <text evidence="1">The sequence shown here is derived from an EMBL/GenBank/DDBJ whole genome shotgun (WGS) entry which is preliminary data.</text>
</comment>